<keyword evidence="2" id="KW-0732">Signal</keyword>
<dbReference type="InterPro" id="IPR041437">
    <property type="entry name" value="GH115_C"/>
</dbReference>
<dbReference type="PANTHER" id="PTHR37842:SF2">
    <property type="entry name" value="GYLCOSYL HYDROLASE 115 C-TERMINAL DOMAIN-CONTAINING PROTEIN"/>
    <property type="match status" value="1"/>
</dbReference>
<dbReference type="Gene3D" id="1.20.58.2150">
    <property type="match status" value="1"/>
</dbReference>
<evidence type="ECO:0000313" key="4">
    <source>
        <dbReference type="EMBL" id="KAJ3491899.1"/>
    </source>
</evidence>
<reference evidence="4" key="1">
    <citation type="submission" date="2022-07" db="EMBL/GenBank/DDBJ databases">
        <title>Genome Sequence of Physisporinus lineatus.</title>
        <authorList>
            <person name="Buettner E."/>
        </authorList>
    </citation>
    <scope>NUCLEOTIDE SEQUENCE</scope>
    <source>
        <strain evidence="4">VT162</strain>
    </source>
</reference>
<evidence type="ECO:0000256" key="2">
    <source>
        <dbReference type="SAM" id="SignalP"/>
    </source>
</evidence>
<dbReference type="AlphaFoldDB" id="A0AAD5YM27"/>
<organism evidence="4 5">
    <name type="scientific">Meripilus lineatus</name>
    <dbReference type="NCBI Taxonomy" id="2056292"/>
    <lineage>
        <taxon>Eukaryota</taxon>
        <taxon>Fungi</taxon>
        <taxon>Dikarya</taxon>
        <taxon>Basidiomycota</taxon>
        <taxon>Agaricomycotina</taxon>
        <taxon>Agaricomycetes</taxon>
        <taxon>Polyporales</taxon>
        <taxon>Meripilaceae</taxon>
        <taxon>Meripilus</taxon>
    </lineage>
</organism>
<feature type="chain" id="PRO_5042028268" description="Gylcosyl hydrolase 115 C-terminal domain-containing protein" evidence="2">
    <location>
        <begin position="21"/>
        <end position="852"/>
    </location>
</feature>
<dbReference type="InterPro" id="IPR042301">
    <property type="entry name" value="GH115_sf"/>
</dbReference>
<dbReference type="Pfam" id="PF15979">
    <property type="entry name" value="Glyco_hydro_115"/>
    <property type="match status" value="1"/>
</dbReference>
<comment type="caution">
    <text evidence="4">The sequence shown here is derived from an EMBL/GenBank/DDBJ whole genome shotgun (WGS) entry which is preliminary data.</text>
</comment>
<gene>
    <name evidence="4" type="ORF">NLI96_g361</name>
</gene>
<dbReference type="GO" id="GO:0016787">
    <property type="term" value="F:hydrolase activity"/>
    <property type="evidence" value="ECO:0007669"/>
    <property type="project" value="UniProtKB-KW"/>
</dbReference>
<keyword evidence="5" id="KW-1185">Reference proteome</keyword>
<dbReference type="Gene3D" id="2.60.120.1620">
    <property type="match status" value="1"/>
</dbReference>
<sequence>MRFDVLVVLGFVVWTRGVLAIGQAPCVAFKSSSTTFPIVDVGKKATPILVSQDDWPGVQRAASDFAEDIQRVTGVKPALTNVTLSSNSSIAFESTSSRVIIVGTLGKSSLIEEVVNRTGLDVSGVRGQWEAFVAREVKNPIEGVGSAYVIVGADKRGTIFGMYDHSEQFGVSPWYWWADVPTTQHTELHVTSSGCSHGSPSVKYRGIFLNDEQPALTNWAMKEFTNGTGAALTGSPFMSAFYTRLFELLLRMKANYLWPAQWSSAFNVDDSLNQPLADLYGIVMGTSHEEPMMRSIPVEWGLFGNGAWDYTTNSDFIYNFWINGTERAKPYESLYTIGMRGNGDLPLSESINVALLEKIVSDQRQIFGQVFNGTDVTTIPQVWALYQEVQGYYEDGMRVPDDVTLLWTDDTWGNIRRFPLISERNRTGGAGVYYHFDLVGPPRDYKWITTYEQMSLAIARKADRIWIVNVGDLKPYELDTEFFITMGWDASVWTPYNLDGFVSSWAKREFDLPDGDSEEVAGIIANLTRFTARRKPELLNSTTYSFTNYREADNALAELKTISDSSTRIYDGLSSEKKAAFFQLVQHPVQATYVLANMWMSSGINNLRASQARISANTFADQVEDLFEQDFALETQYHQLLNGKWDHMMDQTHVMYYYWQQPMANTMPPVVRVQAKKQALPGPMRISPEGSLAAWQLPGIGRTLSGITPWPRGGDEQNFTAGTGPSVEYDFFTFNTVGNKGTVNIVTYLSPTWNANGQDRPVAFAVQIDSQAPQTNHFFPLSAPGSSPAAWNGYDGFVANSIITTNNAFTVPPGAHTLKIWMVEPTVIVQKIVINTGGVRASYLGPPESLRM</sequence>
<protein>
    <recommendedName>
        <fullName evidence="3">Gylcosyl hydrolase 115 C-terminal domain-containing protein</fullName>
    </recommendedName>
</protein>
<feature type="signal peptide" evidence="2">
    <location>
        <begin position="1"/>
        <end position="20"/>
    </location>
</feature>
<dbReference type="InterPro" id="IPR029018">
    <property type="entry name" value="Hex-like_dom2"/>
</dbReference>
<evidence type="ECO:0000313" key="5">
    <source>
        <dbReference type="Proteomes" id="UP001212997"/>
    </source>
</evidence>
<dbReference type="PANTHER" id="PTHR37842">
    <property type="match status" value="1"/>
</dbReference>
<accession>A0AAD5YM27</accession>
<feature type="domain" description="Gylcosyl hydrolase 115 C-terminal" evidence="3">
    <location>
        <begin position="696"/>
        <end position="848"/>
    </location>
</feature>
<dbReference type="Pfam" id="PF17829">
    <property type="entry name" value="GH115_C"/>
    <property type="match status" value="1"/>
</dbReference>
<dbReference type="Gene3D" id="3.30.379.10">
    <property type="entry name" value="Chitobiase/beta-hexosaminidase domain 2-like"/>
    <property type="match status" value="1"/>
</dbReference>
<name>A0AAD5YM27_9APHY</name>
<dbReference type="EMBL" id="JANAWD010000005">
    <property type="protein sequence ID" value="KAJ3491899.1"/>
    <property type="molecule type" value="Genomic_DNA"/>
</dbReference>
<dbReference type="InterPro" id="IPR031924">
    <property type="entry name" value="GH115"/>
</dbReference>
<keyword evidence="1" id="KW-0378">Hydrolase</keyword>
<evidence type="ECO:0000256" key="1">
    <source>
        <dbReference type="ARBA" id="ARBA00022801"/>
    </source>
</evidence>
<proteinExistence type="predicted"/>
<evidence type="ECO:0000259" key="3">
    <source>
        <dbReference type="Pfam" id="PF17829"/>
    </source>
</evidence>
<dbReference type="Proteomes" id="UP001212997">
    <property type="component" value="Unassembled WGS sequence"/>
</dbReference>
<dbReference type="Gene3D" id="3.20.20.520">
    <property type="entry name" value="Glycosyl hydrolase family 115"/>
    <property type="match status" value="1"/>
</dbReference>